<protein>
    <submittedName>
        <fullName evidence="2">Uncharacterized protein</fullName>
    </submittedName>
</protein>
<reference evidence="2" key="1">
    <citation type="submission" date="2022-04" db="EMBL/GenBank/DDBJ databases">
        <title>Roseomonas acroporae sp. nov., isolated from coral Acropora digitifera.</title>
        <authorList>
            <person name="Sun H."/>
        </authorList>
    </citation>
    <scope>NUCLEOTIDE SEQUENCE</scope>
    <source>
        <strain evidence="2">NAR14</strain>
    </source>
</reference>
<feature type="compositionally biased region" description="Polar residues" evidence="1">
    <location>
        <begin position="68"/>
        <end position="77"/>
    </location>
</feature>
<sequence length="124" mass="12993">MIAGDEGEARAGRATLLVASGTESLGEPCDVRDPRQFAALAEACMPCTSASLARSARTVRSGAAEIRASSQPRSSGSIGRRLAPRGRGAVLPVARASGDQPTALAFLRRASVRLMRREPCRKTT</sequence>
<feature type="region of interest" description="Disordered" evidence="1">
    <location>
        <begin position="58"/>
        <end position="84"/>
    </location>
</feature>
<keyword evidence="3" id="KW-1185">Reference proteome</keyword>
<gene>
    <name evidence="2" type="ORF">M0638_25210</name>
</gene>
<dbReference type="AlphaFoldDB" id="A0A9X1YEL9"/>
<evidence type="ECO:0000256" key="1">
    <source>
        <dbReference type="SAM" id="MobiDB-lite"/>
    </source>
</evidence>
<accession>A0A9X1YEL9</accession>
<dbReference type="RefSeq" id="WP_248669720.1">
    <property type="nucleotide sequence ID" value="NZ_JALPRX010000138.1"/>
</dbReference>
<name>A0A9X1YEL9_9PROT</name>
<organism evidence="2 3">
    <name type="scientific">Roseomonas acroporae</name>
    <dbReference type="NCBI Taxonomy" id="2937791"/>
    <lineage>
        <taxon>Bacteria</taxon>
        <taxon>Pseudomonadati</taxon>
        <taxon>Pseudomonadota</taxon>
        <taxon>Alphaproteobacteria</taxon>
        <taxon>Acetobacterales</taxon>
        <taxon>Roseomonadaceae</taxon>
        <taxon>Roseomonas</taxon>
    </lineage>
</organism>
<dbReference type="EMBL" id="JALPRX010000138">
    <property type="protein sequence ID" value="MCK8787670.1"/>
    <property type="molecule type" value="Genomic_DNA"/>
</dbReference>
<evidence type="ECO:0000313" key="2">
    <source>
        <dbReference type="EMBL" id="MCK8787670.1"/>
    </source>
</evidence>
<dbReference type="Proteomes" id="UP001139516">
    <property type="component" value="Unassembled WGS sequence"/>
</dbReference>
<evidence type="ECO:0000313" key="3">
    <source>
        <dbReference type="Proteomes" id="UP001139516"/>
    </source>
</evidence>
<comment type="caution">
    <text evidence="2">The sequence shown here is derived from an EMBL/GenBank/DDBJ whole genome shotgun (WGS) entry which is preliminary data.</text>
</comment>
<proteinExistence type="predicted"/>